<dbReference type="OrthoDB" id="8005167at2"/>
<organism evidence="2 3">
    <name type="scientific">Phreatobacter aquaticus</name>
    <dbReference type="NCBI Taxonomy" id="2570229"/>
    <lineage>
        <taxon>Bacteria</taxon>
        <taxon>Pseudomonadati</taxon>
        <taxon>Pseudomonadota</taxon>
        <taxon>Alphaproteobacteria</taxon>
        <taxon>Hyphomicrobiales</taxon>
        <taxon>Phreatobacteraceae</taxon>
        <taxon>Phreatobacter</taxon>
    </lineage>
</organism>
<dbReference type="KEGG" id="paqt:E8L99_08540"/>
<dbReference type="RefSeq" id="WP_137099139.1">
    <property type="nucleotide sequence ID" value="NZ_CP039865.1"/>
</dbReference>
<feature type="domain" description="YjiS-like" evidence="1">
    <location>
        <begin position="24"/>
        <end position="59"/>
    </location>
</feature>
<dbReference type="EMBL" id="CP039865">
    <property type="protein sequence ID" value="QCK85806.1"/>
    <property type="molecule type" value="Genomic_DNA"/>
</dbReference>
<name>A0A4D7QKF6_9HYPH</name>
<protein>
    <submittedName>
        <fullName evidence="2">DUF1127 domain-containing protein</fullName>
    </submittedName>
</protein>
<sequence length="68" mass="8213">MTHAMPLPKTRRARSRPACFSAFRSLVRIWRERRDTRIHLGELEAHHLADIGLTEAERRRECAKWFWQ</sequence>
<dbReference type="Pfam" id="PF06568">
    <property type="entry name" value="YjiS-like"/>
    <property type="match status" value="1"/>
</dbReference>
<dbReference type="InterPro" id="IPR009506">
    <property type="entry name" value="YjiS-like"/>
</dbReference>
<gene>
    <name evidence="2" type="ORF">E8L99_08540</name>
</gene>
<dbReference type="AlphaFoldDB" id="A0A4D7QKF6"/>
<evidence type="ECO:0000313" key="3">
    <source>
        <dbReference type="Proteomes" id="UP000298588"/>
    </source>
</evidence>
<proteinExistence type="predicted"/>
<reference evidence="2 3" key="1">
    <citation type="submission" date="2019-04" db="EMBL/GenBank/DDBJ databases">
        <title>Phreatobacter aquaticus sp. nov.</title>
        <authorList>
            <person name="Choi A."/>
            <person name="Baek K."/>
        </authorList>
    </citation>
    <scope>NUCLEOTIDE SEQUENCE [LARGE SCALE GENOMIC DNA]</scope>
    <source>
        <strain evidence="2 3">NMCR1094</strain>
    </source>
</reference>
<dbReference type="Proteomes" id="UP000298588">
    <property type="component" value="Chromosome"/>
</dbReference>
<evidence type="ECO:0000313" key="2">
    <source>
        <dbReference type="EMBL" id="QCK85806.1"/>
    </source>
</evidence>
<evidence type="ECO:0000259" key="1">
    <source>
        <dbReference type="Pfam" id="PF06568"/>
    </source>
</evidence>
<keyword evidence="3" id="KW-1185">Reference proteome</keyword>
<accession>A0A4D7QKF6</accession>